<dbReference type="PRINTS" id="PR00455">
    <property type="entry name" value="HTHTETR"/>
</dbReference>
<dbReference type="PANTHER" id="PTHR30055">
    <property type="entry name" value="HTH-TYPE TRANSCRIPTIONAL REGULATOR RUTR"/>
    <property type="match status" value="1"/>
</dbReference>
<dbReference type="Gene3D" id="1.10.357.10">
    <property type="entry name" value="Tetracycline Repressor, domain 2"/>
    <property type="match status" value="1"/>
</dbReference>
<evidence type="ECO:0000256" key="2">
    <source>
        <dbReference type="ARBA" id="ARBA00023125"/>
    </source>
</evidence>
<evidence type="ECO:0000259" key="5">
    <source>
        <dbReference type="PROSITE" id="PS50977"/>
    </source>
</evidence>
<dbReference type="EMBL" id="JAVREN010000010">
    <property type="protein sequence ID" value="MDT0307155.1"/>
    <property type="molecule type" value="Genomic_DNA"/>
</dbReference>
<feature type="domain" description="HTH tetR-type" evidence="5">
    <location>
        <begin position="10"/>
        <end position="70"/>
    </location>
</feature>
<dbReference type="Pfam" id="PF00440">
    <property type="entry name" value="TetR_N"/>
    <property type="match status" value="1"/>
</dbReference>
<evidence type="ECO:0000256" key="1">
    <source>
        <dbReference type="ARBA" id="ARBA00023015"/>
    </source>
</evidence>
<accession>A0ABU2L6L2</accession>
<dbReference type="PANTHER" id="PTHR30055:SF234">
    <property type="entry name" value="HTH-TYPE TRANSCRIPTIONAL REGULATOR BETI"/>
    <property type="match status" value="1"/>
</dbReference>
<evidence type="ECO:0000313" key="6">
    <source>
        <dbReference type="EMBL" id="MDT0307155.1"/>
    </source>
</evidence>
<dbReference type="PROSITE" id="PS50977">
    <property type="entry name" value="HTH_TETR_2"/>
    <property type="match status" value="1"/>
</dbReference>
<name>A0ABU2L6L2_9ACTN</name>
<evidence type="ECO:0000313" key="7">
    <source>
        <dbReference type="Proteomes" id="UP001183388"/>
    </source>
</evidence>
<organism evidence="6 7">
    <name type="scientific">Streptomyces boetiae</name>
    <dbReference type="NCBI Taxonomy" id="3075541"/>
    <lineage>
        <taxon>Bacteria</taxon>
        <taxon>Bacillati</taxon>
        <taxon>Actinomycetota</taxon>
        <taxon>Actinomycetes</taxon>
        <taxon>Kitasatosporales</taxon>
        <taxon>Streptomycetaceae</taxon>
        <taxon>Streptomyces</taxon>
    </lineage>
</organism>
<evidence type="ECO:0000256" key="4">
    <source>
        <dbReference type="PROSITE-ProRule" id="PRU00335"/>
    </source>
</evidence>
<keyword evidence="1" id="KW-0805">Transcription regulation</keyword>
<keyword evidence="3" id="KW-0804">Transcription</keyword>
<gene>
    <name evidence="6" type="ORF">RM780_09290</name>
</gene>
<protein>
    <submittedName>
        <fullName evidence="6">TetR/AcrR family transcriptional regulator</fullName>
    </submittedName>
</protein>
<sequence>MAGLRERKKRQTRQHLADVAMGLFLERGFDAVTVAEVAEAAEVSVNTVYNYFPAKEDLFLQEEEEFVERPSARVRRRRPGESAAEAILRGLRQDIADRSPWTGLAENYHRFVRVAFGSSTLMARLMRMQHQTSQRLAETLREEAHAKPDDHVPDLIASHLMLLQGEIFRTAGVCAMDGAPLATTARLMLEKLDTAEMLMSARVLNYARRPEG</sequence>
<feature type="DNA-binding region" description="H-T-H motif" evidence="4">
    <location>
        <begin position="33"/>
        <end position="52"/>
    </location>
</feature>
<dbReference type="SUPFAM" id="SSF46689">
    <property type="entry name" value="Homeodomain-like"/>
    <property type="match status" value="1"/>
</dbReference>
<dbReference type="Proteomes" id="UP001183388">
    <property type="component" value="Unassembled WGS sequence"/>
</dbReference>
<dbReference type="InterPro" id="IPR009057">
    <property type="entry name" value="Homeodomain-like_sf"/>
</dbReference>
<proteinExistence type="predicted"/>
<comment type="caution">
    <text evidence="6">The sequence shown here is derived from an EMBL/GenBank/DDBJ whole genome shotgun (WGS) entry which is preliminary data.</text>
</comment>
<reference evidence="7" key="1">
    <citation type="submission" date="2023-07" db="EMBL/GenBank/DDBJ databases">
        <title>30 novel species of actinomycetes from the DSMZ collection.</title>
        <authorList>
            <person name="Nouioui I."/>
        </authorList>
    </citation>
    <scope>NUCLEOTIDE SEQUENCE [LARGE SCALE GENOMIC DNA]</scope>
    <source>
        <strain evidence="7">DSM 44917</strain>
    </source>
</reference>
<dbReference type="InterPro" id="IPR001647">
    <property type="entry name" value="HTH_TetR"/>
</dbReference>
<dbReference type="InterPro" id="IPR050109">
    <property type="entry name" value="HTH-type_TetR-like_transc_reg"/>
</dbReference>
<evidence type="ECO:0000256" key="3">
    <source>
        <dbReference type="ARBA" id="ARBA00023163"/>
    </source>
</evidence>
<dbReference type="RefSeq" id="WP_311630098.1">
    <property type="nucleotide sequence ID" value="NZ_JAVREN010000010.1"/>
</dbReference>
<keyword evidence="7" id="KW-1185">Reference proteome</keyword>
<keyword evidence="2 4" id="KW-0238">DNA-binding</keyword>